<gene>
    <name evidence="1" type="ORF">NBRC3278_1859</name>
</gene>
<evidence type="ECO:0000313" key="1">
    <source>
        <dbReference type="EMBL" id="GCD62766.1"/>
    </source>
</evidence>
<evidence type="ECO:0000313" key="2">
    <source>
        <dbReference type="Proteomes" id="UP000287385"/>
    </source>
</evidence>
<dbReference type="EMBL" id="BDEV01000073">
    <property type="protein sequence ID" value="GCD62766.1"/>
    <property type="molecule type" value="Genomic_DNA"/>
</dbReference>
<reference evidence="1 2" key="1">
    <citation type="submission" date="2016-06" db="EMBL/GenBank/DDBJ databases">
        <title>Acetobacter pasteurianus NBRC 3278 whole genome sequencing project.</title>
        <authorList>
            <person name="Matsutani M."/>
            <person name="Shiwa Y."/>
            <person name="Okamoto-Kainuma A."/>
            <person name="Ishikawa M."/>
            <person name="Koizumi Y."/>
            <person name="Yoshikawa H."/>
            <person name="Yakushi T."/>
            <person name="Matsushita K."/>
        </authorList>
    </citation>
    <scope>NUCLEOTIDE SEQUENCE [LARGE SCALE GENOMIC DNA]</scope>
    <source>
        <strain evidence="1 2">NBRC 3278</strain>
    </source>
</reference>
<comment type="caution">
    <text evidence="1">The sequence shown here is derived from an EMBL/GenBank/DDBJ whole genome shotgun (WGS) entry which is preliminary data.</text>
</comment>
<sequence>MFFRHPCEPKPELPPVPFPIYPPSKNRSGDFFACNNKVHVYLIHNGSREPYCGERKMDADFDVWEPRYNTKEVCEATGVKMETLKTWFQRGLILGENETDVRENRTHRVERVLSFARVMQIAIMHKFCQLGLPASKAATVALAFTDLGEGNATWGDEVPTIKRHPGHIYEQGLTMLAAYPEEEFGYVFNISGFKDPNFYSKLFFPAGLQISTSSISGVIDVTRLYAQVKNGLGRAHIVS</sequence>
<evidence type="ECO:0008006" key="3">
    <source>
        <dbReference type="Google" id="ProtNLM"/>
    </source>
</evidence>
<name>A0A401X4T6_ACEPA</name>
<accession>A0A401X4T6</accession>
<protein>
    <recommendedName>
        <fullName evidence="3">HTH merR-type domain-containing protein</fullName>
    </recommendedName>
</protein>
<dbReference type="AlphaFoldDB" id="A0A401X4T6"/>
<dbReference type="RefSeq" id="WP_124297187.1">
    <property type="nucleotide sequence ID" value="NZ_BDEV01000073.1"/>
</dbReference>
<keyword evidence="2" id="KW-1185">Reference proteome</keyword>
<organism evidence="1 2">
    <name type="scientific">Acetobacter pasteurianus NBRC 3278</name>
    <dbReference type="NCBI Taxonomy" id="1226660"/>
    <lineage>
        <taxon>Bacteria</taxon>
        <taxon>Pseudomonadati</taxon>
        <taxon>Pseudomonadota</taxon>
        <taxon>Alphaproteobacteria</taxon>
        <taxon>Acetobacterales</taxon>
        <taxon>Acetobacteraceae</taxon>
        <taxon>Acetobacter</taxon>
    </lineage>
</organism>
<dbReference type="Proteomes" id="UP000287385">
    <property type="component" value="Unassembled WGS sequence"/>
</dbReference>
<proteinExistence type="predicted"/>